<name>A0A8D8ETU9_CULPI</name>
<feature type="compositionally biased region" description="Basic residues" evidence="1">
    <location>
        <begin position="50"/>
        <end position="69"/>
    </location>
</feature>
<dbReference type="AlphaFoldDB" id="A0A8D8ETU9"/>
<reference evidence="2" key="1">
    <citation type="submission" date="2021-05" db="EMBL/GenBank/DDBJ databases">
        <authorList>
            <person name="Alioto T."/>
            <person name="Alioto T."/>
            <person name="Gomez Garrido J."/>
        </authorList>
    </citation>
    <scope>NUCLEOTIDE SEQUENCE</scope>
</reference>
<evidence type="ECO:0000256" key="1">
    <source>
        <dbReference type="SAM" id="MobiDB-lite"/>
    </source>
</evidence>
<feature type="compositionally biased region" description="Polar residues" evidence="1">
    <location>
        <begin position="90"/>
        <end position="105"/>
    </location>
</feature>
<organism evidence="2">
    <name type="scientific">Culex pipiens</name>
    <name type="common">House mosquito</name>
    <dbReference type="NCBI Taxonomy" id="7175"/>
    <lineage>
        <taxon>Eukaryota</taxon>
        <taxon>Metazoa</taxon>
        <taxon>Ecdysozoa</taxon>
        <taxon>Arthropoda</taxon>
        <taxon>Hexapoda</taxon>
        <taxon>Insecta</taxon>
        <taxon>Pterygota</taxon>
        <taxon>Neoptera</taxon>
        <taxon>Endopterygota</taxon>
        <taxon>Diptera</taxon>
        <taxon>Nematocera</taxon>
        <taxon>Culicoidea</taxon>
        <taxon>Culicidae</taxon>
        <taxon>Culicinae</taxon>
        <taxon>Culicini</taxon>
        <taxon>Culex</taxon>
        <taxon>Culex</taxon>
    </lineage>
</organism>
<sequence>MTSPPSPTTTSRSPSCGWPASWSATRTWSLSRCPPSCPQRSRWTRTGSSRSRRICRRHRPRHCPTRTRTCKREDRPFRPPHSPLPFSPPQSQYKPTNHQNSFFNV</sequence>
<feature type="region of interest" description="Disordered" evidence="1">
    <location>
        <begin position="1"/>
        <end position="20"/>
    </location>
</feature>
<accession>A0A8D8ETU9</accession>
<protein>
    <submittedName>
        <fullName evidence="2">(northern house mosquito) hypothetical protein</fullName>
    </submittedName>
</protein>
<feature type="region of interest" description="Disordered" evidence="1">
    <location>
        <begin position="29"/>
        <end position="105"/>
    </location>
</feature>
<evidence type="ECO:0000313" key="2">
    <source>
        <dbReference type="EMBL" id="CAG6445529.1"/>
    </source>
</evidence>
<proteinExistence type="predicted"/>
<feature type="compositionally biased region" description="Pro residues" evidence="1">
    <location>
        <begin position="79"/>
        <end position="88"/>
    </location>
</feature>
<feature type="compositionally biased region" description="Low complexity" evidence="1">
    <location>
        <begin position="40"/>
        <end position="49"/>
    </location>
</feature>
<dbReference type="EMBL" id="HBUE01004962">
    <property type="protein sequence ID" value="CAG6445529.1"/>
    <property type="molecule type" value="Transcribed_RNA"/>
</dbReference>